<keyword evidence="4" id="KW-0106">Calcium</keyword>
<feature type="region of interest" description="Disordered" evidence="5">
    <location>
        <begin position="540"/>
        <end position="560"/>
    </location>
</feature>
<evidence type="ECO:0000313" key="9">
    <source>
        <dbReference type="EMBL" id="QOC96050.1"/>
    </source>
</evidence>
<reference evidence="9 11" key="2">
    <citation type="submission" date="2020-09" db="EMBL/GenBank/DDBJ databases">
        <title>Co-existence of a novel multidrug-resistance efflux pump with carbapenem resistance gene blaVIM-2 in one megaplasmid in Pseudomonas putida.</title>
        <authorList>
            <person name="Peng K."/>
            <person name="Li R."/>
        </authorList>
    </citation>
    <scope>NUCLEOTIDE SEQUENCE [LARGE SCALE GENOMIC DNA]</scope>
    <source>
        <strain evidence="9 11">ZXPA-20</strain>
    </source>
</reference>
<sequence>MNCLKPLAALGLLMLGASQSLAAPTVKQPNILLIVADDLGFSDLSALGSEIQTPHLDQLLADGRLMLDFHAAPSCSPTRAMLMSGNDPHIAGLGMMAEARKRLPSGSEVRAGYEGVLGANVATLAELLHDAGYRTYISGKWHLGMQPAQQPQNRGFDQAYVLLEGGAAHFKQANMDLQSNYSATFQHNGKPIELPDDFYSSTWFTDRLISAIDEGKASQKPFFAFAAYTAPHWPLQAPDKYLAQYRGRYDQGYEAIAHARLERQRKAGLVPADFPRQAQLEGVPSWASLTVEQQRQSARTMEVYAAMVAALDAEVGRLVDHLRKAGELDNTLILFMSDNGPENATRVDPNWIKQHFDNNLDNYGKPASFLMIGPAWAQVSALPSRRYKMTTYQGGIRVPAFVYYPATIKPGRSEELASVRDIMPTLLQLAGAPMPGIKYRERDIVPPQGTSALAYLQGQDTRIHAEDEALGWEINGSASLRKGPMKLLWDATDGKPAWHLYDLGKDPGEHHDIAADHPEQVASMLRDWKAYAQRSNIAIDADGHPASPAKPATPTVASKP</sequence>
<dbReference type="CDD" id="cd16025">
    <property type="entry name" value="PAS_like"/>
    <property type="match status" value="1"/>
</dbReference>
<dbReference type="InterPro" id="IPR050738">
    <property type="entry name" value="Sulfatase"/>
</dbReference>
<dbReference type="PROSITE" id="PS00149">
    <property type="entry name" value="SULFATASE_2"/>
    <property type="match status" value="1"/>
</dbReference>
<dbReference type="Pfam" id="PF00884">
    <property type="entry name" value="Sulfatase"/>
    <property type="match status" value="1"/>
</dbReference>
<comment type="similarity">
    <text evidence="1">Belongs to the sulfatase family.</text>
</comment>
<dbReference type="EMBL" id="AP015029">
    <property type="protein sequence ID" value="BAW23892.1"/>
    <property type="molecule type" value="Genomic_DNA"/>
</dbReference>
<evidence type="ECO:0000256" key="2">
    <source>
        <dbReference type="ARBA" id="ARBA00022723"/>
    </source>
</evidence>
<evidence type="ECO:0000256" key="4">
    <source>
        <dbReference type="ARBA" id="ARBA00022837"/>
    </source>
</evidence>
<dbReference type="EMBL" id="CP061723">
    <property type="protein sequence ID" value="QOC96050.1"/>
    <property type="molecule type" value="Genomic_DNA"/>
</dbReference>
<evidence type="ECO:0000256" key="3">
    <source>
        <dbReference type="ARBA" id="ARBA00022801"/>
    </source>
</evidence>
<dbReference type="Gene3D" id="3.40.720.10">
    <property type="entry name" value="Alkaline Phosphatase, subunit A"/>
    <property type="match status" value="1"/>
</dbReference>
<evidence type="ECO:0000313" key="11">
    <source>
        <dbReference type="Proteomes" id="UP000516786"/>
    </source>
</evidence>
<keyword evidence="3" id="KW-0378">Hydrolase</keyword>
<keyword evidence="6" id="KW-0732">Signal</keyword>
<dbReference type="GO" id="GO:0046872">
    <property type="term" value="F:metal ion binding"/>
    <property type="evidence" value="ECO:0007669"/>
    <property type="project" value="UniProtKB-KW"/>
</dbReference>
<evidence type="ECO:0000256" key="6">
    <source>
        <dbReference type="SAM" id="SignalP"/>
    </source>
</evidence>
<dbReference type="PANTHER" id="PTHR42693">
    <property type="entry name" value="ARYLSULFATASE FAMILY MEMBER"/>
    <property type="match status" value="1"/>
</dbReference>
<evidence type="ECO:0000256" key="1">
    <source>
        <dbReference type="ARBA" id="ARBA00008779"/>
    </source>
</evidence>
<dbReference type="PANTHER" id="PTHR42693:SF33">
    <property type="entry name" value="ARYLSULFATASE"/>
    <property type="match status" value="1"/>
</dbReference>
<dbReference type="InterPro" id="IPR024607">
    <property type="entry name" value="Sulfatase_CS"/>
</dbReference>
<dbReference type="SUPFAM" id="SSF53649">
    <property type="entry name" value="Alkaline phosphatase-like"/>
    <property type="match status" value="1"/>
</dbReference>
<keyword evidence="2" id="KW-0479">Metal-binding</keyword>
<accession>A0A1L7NEQ8</accession>
<dbReference type="InterPro" id="IPR017850">
    <property type="entry name" value="Alkaline_phosphatase_core_sf"/>
</dbReference>
<dbReference type="AlphaFoldDB" id="A0A1L7NEQ8"/>
<feature type="domain" description="Sulfatase N-terminal" evidence="7">
    <location>
        <begin position="29"/>
        <end position="432"/>
    </location>
</feature>
<reference evidence="8 10" key="1">
    <citation type="submission" date="2015-11" db="EMBL/GenBank/DDBJ databases">
        <title>Complete genome sequencing of a biphenyl-degrading bacterium, Pseudomonas putida KF715 (=NBRC110667).</title>
        <authorList>
            <person name="Suenaga H."/>
            <person name="Fujihara N."/>
            <person name="Watanabe T."/>
            <person name="Hirose J."/>
            <person name="Kimura N."/>
            <person name="Yamazoe A."/>
            <person name="Hosoyama A."/>
            <person name="Shimodaira J."/>
            <person name="Furukawa K."/>
        </authorList>
    </citation>
    <scope>NUCLEOTIDE SEQUENCE [LARGE SCALE GENOMIC DNA]</scope>
    <source>
        <strain evidence="8 10">KF715</strain>
    </source>
</reference>
<organism evidence="8 10">
    <name type="scientific">Pseudomonas putida</name>
    <name type="common">Arthrobacter siderocapsulatus</name>
    <dbReference type="NCBI Taxonomy" id="303"/>
    <lineage>
        <taxon>Bacteria</taxon>
        <taxon>Pseudomonadati</taxon>
        <taxon>Pseudomonadota</taxon>
        <taxon>Gammaproteobacteria</taxon>
        <taxon>Pseudomonadales</taxon>
        <taxon>Pseudomonadaceae</taxon>
        <taxon>Pseudomonas</taxon>
    </lineage>
</organism>
<feature type="signal peptide" evidence="6">
    <location>
        <begin position="1"/>
        <end position="22"/>
    </location>
</feature>
<dbReference type="GO" id="GO:0004065">
    <property type="term" value="F:arylsulfatase activity"/>
    <property type="evidence" value="ECO:0007669"/>
    <property type="project" value="TreeGrafter"/>
</dbReference>
<feature type="chain" id="PRO_5044375698" evidence="6">
    <location>
        <begin position="23"/>
        <end position="560"/>
    </location>
</feature>
<protein>
    <submittedName>
        <fullName evidence="8">Arylsulfatase</fullName>
    </submittedName>
</protein>
<dbReference type="Proteomes" id="UP000516786">
    <property type="component" value="Chromosome"/>
</dbReference>
<dbReference type="InterPro" id="IPR000917">
    <property type="entry name" value="Sulfatase_N"/>
</dbReference>
<dbReference type="Gene3D" id="3.30.1120.10">
    <property type="match status" value="1"/>
</dbReference>
<evidence type="ECO:0000313" key="10">
    <source>
        <dbReference type="Proteomes" id="UP000218731"/>
    </source>
</evidence>
<evidence type="ECO:0000259" key="7">
    <source>
        <dbReference type="Pfam" id="PF00884"/>
    </source>
</evidence>
<proteinExistence type="inferred from homology"/>
<name>A0A1L7NEQ8_PSEPU</name>
<evidence type="ECO:0000256" key="5">
    <source>
        <dbReference type="SAM" id="MobiDB-lite"/>
    </source>
</evidence>
<dbReference type="RefSeq" id="WP_096426238.1">
    <property type="nucleotide sequence ID" value="NZ_AP015029.1"/>
</dbReference>
<gene>
    <name evidence="9" type="ORF">ID616_18290</name>
    <name evidence="8" type="ORF">KF715C_ch33190</name>
</gene>
<evidence type="ECO:0000313" key="8">
    <source>
        <dbReference type="EMBL" id="BAW23892.1"/>
    </source>
</evidence>
<dbReference type="Proteomes" id="UP000218731">
    <property type="component" value="Chromosome 1"/>
</dbReference>